<proteinExistence type="predicted"/>
<gene>
    <name evidence="2" type="ORF">N1032_11365</name>
</gene>
<organism evidence="2 3">
    <name type="scientific">Herbiconiux daphne</name>
    <dbReference type="NCBI Taxonomy" id="2970914"/>
    <lineage>
        <taxon>Bacteria</taxon>
        <taxon>Bacillati</taxon>
        <taxon>Actinomycetota</taxon>
        <taxon>Actinomycetes</taxon>
        <taxon>Micrococcales</taxon>
        <taxon>Microbacteriaceae</taxon>
        <taxon>Herbiconiux</taxon>
    </lineage>
</organism>
<keyword evidence="3" id="KW-1185">Reference proteome</keyword>
<feature type="region of interest" description="Disordered" evidence="1">
    <location>
        <begin position="201"/>
        <end position="225"/>
    </location>
</feature>
<sequence length="332" mass="35926">MTTGEFVLDLRMTETDDGLTFAVGDAQLVDYVARPADVRLESPRPYFSPVRTLRGEVVTDFRPADHVWHRGISWSLPVVGDENFWGGPTYLRDRGYVQLSNNGSQQHLSFDRLEIAPDSRSASVVERLLWRTEAGRDLFDETRRISVALLDDTAWALTFDTTMTNLTPDPIRLGSPTTRGRPDAGYGGLFWRGPESFRGGRVLAPLDPADSGGPGATGPSAAARTADALRGTRAPWLGFAGEHPSGRTSTVVMVDAPGNPRHPTPWFARSTDYAGLCPTPFFHDEWVVAPGAAFRARYAVVVADGDHDAAAASLLAEAGLATLESSRISGDS</sequence>
<name>A0ABT2H364_9MICO</name>
<dbReference type="RefSeq" id="WP_259539210.1">
    <property type="nucleotide sequence ID" value="NZ_JANLCJ010000004.1"/>
</dbReference>
<accession>A0ABT2H364</accession>
<evidence type="ECO:0000313" key="3">
    <source>
        <dbReference type="Proteomes" id="UP001165586"/>
    </source>
</evidence>
<protein>
    <submittedName>
        <fullName evidence="2">PmoA family protein</fullName>
    </submittedName>
</protein>
<reference evidence="2" key="1">
    <citation type="submission" date="2022-08" db="EMBL/GenBank/DDBJ databases">
        <authorList>
            <person name="Deng Y."/>
            <person name="Han X.-F."/>
            <person name="Zhang Y.-Q."/>
        </authorList>
    </citation>
    <scope>NUCLEOTIDE SEQUENCE</scope>
    <source>
        <strain evidence="2">CPCC 203386</strain>
    </source>
</reference>
<comment type="caution">
    <text evidence="2">The sequence shown here is derived from an EMBL/GenBank/DDBJ whole genome shotgun (WGS) entry which is preliminary data.</text>
</comment>
<evidence type="ECO:0000313" key="2">
    <source>
        <dbReference type="EMBL" id="MCS5734336.1"/>
    </source>
</evidence>
<dbReference type="InterPro" id="IPR029475">
    <property type="entry name" value="DUF6807"/>
</dbReference>
<dbReference type="Pfam" id="PF14100">
    <property type="entry name" value="DUF6807"/>
    <property type="match status" value="1"/>
</dbReference>
<feature type="compositionally biased region" description="Low complexity" evidence="1">
    <location>
        <begin position="207"/>
        <end position="225"/>
    </location>
</feature>
<evidence type="ECO:0000256" key="1">
    <source>
        <dbReference type="SAM" id="MobiDB-lite"/>
    </source>
</evidence>
<dbReference type="Proteomes" id="UP001165586">
    <property type="component" value="Unassembled WGS sequence"/>
</dbReference>
<dbReference type="EMBL" id="JANLCJ010000004">
    <property type="protein sequence ID" value="MCS5734336.1"/>
    <property type="molecule type" value="Genomic_DNA"/>
</dbReference>